<dbReference type="OrthoDB" id="657766at2759"/>
<dbReference type="AlphaFoldDB" id="A0A6G1EUC4"/>
<dbReference type="Proteomes" id="UP000479710">
    <property type="component" value="Unassembled WGS sequence"/>
</dbReference>
<comment type="caution">
    <text evidence="1">The sequence shown here is derived from an EMBL/GenBank/DDBJ whole genome shotgun (WGS) entry which is preliminary data.</text>
</comment>
<keyword evidence="2" id="KW-1185">Reference proteome</keyword>
<evidence type="ECO:0000313" key="2">
    <source>
        <dbReference type="Proteomes" id="UP000479710"/>
    </source>
</evidence>
<sequence length="114" mass="12950">MVITGQNRAKKRPLPKRRRAIGPYSLEQMHPHVCITTASRQLKELVELEPLLDSFVLIGQVDIKKLDVRGDSKQDQGTREDKTKNAMVSARELAIELLIVIAEFMPCRECVLLL</sequence>
<name>A0A6G1EUC4_9ORYZ</name>
<proteinExistence type="predicted"/>
<reference evidence="1 2" key="1">
    <citation type="submission" date="2019-11" db="EMBL/GenBank/DDBJ databases">
        <title>Whole genome sequence of Oryza granulata.</title>
        <authorList>
            <person name="Li W."/>
        </authorList>
    </citation>
    <scope>NUCLEOTIDE SEQUENCE [LARGE SCALE GENOMIC DNA]</scope>
    <source>
        <strain evidence="2">cv. Menghai</strain>
        <tissue evidence="1">Leaf</tissue>
    </source>
</reference>
<dbReference type="EMBL" id="SPHZ02000003">
    <property type="protein sequence ID" value="KAF0928172.1"/>
    <property type="molecule type" value="Genomic_DNA"/>
</dbReference>
<gene>
    <name evidence="1" type="ORF">E2562_038084</name>
</gene>
<organism evidence="1 2">
    <name type="scientific">Oryza meyeriana var. granulata</name>
    <dbReference type="NCBI Taxonomy" id="110450"/>
    <lineage>
        <taxon>Eukaryota</taxon>
        <taxon>Viridiplantae</taxon>
        <taxon>Streptophyta</taxon>
        <taxon>Embryophyta</taxon>
        <taxon>Tracheophyta</taxon>
        <taxon>Spermatophyta</taxon>
        <taxon>Magnoliopsida</taxon>
        <taxon>Liliopsida</taxon>
        <taxon>Poales</taxon>
        <taxon>Poaceae</taxon>
        <taxon>BOP clade</taxon>
        <taxon>Oryzoideae</taxon>
        <taxon>Oryzeae</taxon>
        <taxon>Oryzinae</taxon>
        <taxon>Oryza</taxon>
        <taxon>Oryza meyeriana</taxon>
    </lineage>
</organism>
<accession>A0A6G1EUC4</accession>
<evidence type="ECO:0000313" key="1">
    <source>
        <dbReference type="EMBL" id="KAF0928172.1"/>
    </source>
</evidence>
<protein>
    <submittedName>
        <fullName evidence="1">Uncharacterized protein</fullName>
    </submittedName>
</protein>